<reference evidence="1 2" key="1">
    <citation type="submission" date="2020-03" db="EMBL/GenBank/DDBJ databases">
        <title>Draft Genome Sequence of Cudoniella acicularis.</title>
        <authorList>
            <person name="Buettner E."/>
            <person name="Kellner H."/>
        </authorList>
    </citation>
    <scope>NUCLEOTIDE SEQUENCE [LARGE SCALE GENOMIC DNA]</scope>
    <source>
        <strain evidence="1 2">DSM 108380</strain>
    </source>
</reference>
<accession>A0A8H4RKI7</accession>
<sequence length="255" mass="28957">MSPNYNQNAVHRIARTETAENHAMVTILQKRLATLAAKMDASRPEGFGPLESVADMYKEMSAAFVNSNPEYSKSLTFIRRAKPKRVERIFSSWDRLRAIVEQHKDTIKRRWEKRTTEKRKLPLPAEYSEVLHTLGLLLHTSTDMTLGDLALMTAGNSALRKYYRYETGDSGRGYGALGLTVKPNASDNNQLPPTALLLNDLQDTQQWQVFGFSELFDEIEHMMHLDNNHKSQKELIDIPMANLLSKMTAFGEIAS</sequence>
<dbReference type="AlphaFoldDB" id="A0A8H4RKI7"/>
<proteinExistence type="predicted"/>
<dbReference type="EMBL" id="JAAMPI010000415">
    <property type="protein sequence ID" value="KAF4631727.1"/>
    <property type="molecule type" value="Genomic_DNA"/>
</dbReference>
<organism evidence="1 2">
    <name type="scientific">Cudoniella acicularis</name>
    <dbReference type="NCBI Taxonomy" id="354080"/>
    <lineage>
        <taxon>Eukaryota</taxon>
        <taxon>Fungi</taxon>
        <taxon>Dikarya</taxon>
        <taxon>Ascomycota</taxon>
        <taxon>Pezizomycotina</taxon>
        <taxon>Leotiomycetes</taxon>
        <taxon>Helotiales</taxon>
        <taxon>Tricladiaceae</taxon>
        <taxon>Cudoniella</taxon>
    </lineage>
</organism>
<protein>
    <submittedName>
        <fullName evidence="1">Uncharacterized protein</fullName>
    </submittedName>
</protein>
<keyword evidence="2" id="KW-1185">Reference proteome</keyword>
<dbReference type="Proteomes" id="UP000566819">
    <property type="component" value="Unassembled WGS sequence"/>
</dbReference>
<evidence type="ECO:0000313" key="1">
    <source>
        <dbReference type="EMBL" id="KAF4631727.1"/>
    </source>
</evidence>
<comment type="caution">
    <text evidence="1">The sequence shown here is derived from an EMBL/GenBank/DDBJ whole genome shotgun (WGS) entry which is preliminary data.</text>
</comment>
<gene>
    <name evidence="1" type="ORF">G7Y89_g6405</name>
</gene>
<name>A0A8H4RKI7_9HELO</name>
<evidence type="ECO:0000313" key="2">
    <source>
        <dbReference type="Proteomes" id="UP000566819"/>
    </source>
</evidence>